<keyword evidence="2" id="KW-0067">ATP-binding</keyword>
<dbReference type="PROSITE" id="PS50011">
    <property type="entry name" value="PROTEIN_KINASE_DOM"/>
    <property type="match status" value="1"/>
</dbReference>
<keyword evidence="1" id="KW-0547">Nucleotide-binding</keyword>
<evidence type="ECO:0000313" key="5">
    <source>
        <dbReference type="Proteomes" id="UP000436088"/>
    </source>
</evidence>
<dbReference type="InterPro" id="IPR011009">
    <property type="entry name" value="Kinase-like_dom_sf"/>
</dbReference>
<sequence>MGFSSMVVPPRTKQIMVGSPGYTDPHYLRTGIACKKNDVYSLGVVILELVTGMEAFCPKRGQLLTTMVSPKLREIADGGVGVAGMVDLRLGGEFDWEEAKVMLTIAGLCLQQSPTDRPSAAEIMQTMKGKINSIDSRLSLPSPAKGRH</sequence>
<comment type="caution">
    <text evidence="4">The sequence shown here is derived from an EMBL/GenBank/DDBJ whole genome shotgun (WGS) entry which is preliminary data.</text>
</comment>
<dbReference type="Gene3D" id="1.10.510.10">
    <property type="entry name" value="Transferase(Phosphotransferase) domain 1"/>
    <property type="match status" value="1"/>
</dbReference>
<dbReference type="PANTHER" id="PTHR27001:SF585">
    <property type="entry name" value="OS02G0648100 PROTEIN"/>
    <property type="match status" value="1"/>
</dbReference>
<dbReference type="Proteomes" id="UP000436088">
    <property type="component" value="Unassembled WGS sequence"/>
</dbReference>
<gene>
    <name evidence="4" type="ORF">F3Y22_tig00002890pilonHSYRG00048</name>
</gene>
<evidence type="ECO:0000256" key="2">
    <source>
        <dbReference type="ARBA" id="ARBA00022840"/>
    </source>
</evidence>
<dbReference type="SUPFAM" id="SSF56112">
    <property type="entry name" value="Protein kinase-like (PK-like)"/>
    <property type="match status" value="1"/>
</dbReference>
<dbReference type="AlphaFoldDB" id="A0A6A3CQ15"/>
<proteinExistence type="predicted"/>
<reference evidence="4" key="1">
    <citation type="submission" date="2019-09" db="EMBL/GenBank/DDBJ databases">
        <title>Draft genome information of white flower Hibiscus syriacus.</title>
        <authorList>
            <person name="Kim Y.-M."/>
        </authorList>
    </citation>
    <scope>NUCLEOTIDE SEQUENCE [LARGE SCALE GENOMIC DNA]</scope>
    <source>
        <strain evidence="4">YM2019G1</strain>
    </source>
</reference>
<evidence type="ECO:0000256" key="1">
    <source>
        <dbReference type="ARBA" id="ARBA00022741"/>
    </source>
</evidence>
<dbReference type="GO" id="GO:0005886">
    <property type="term" value="C:plasma membrane"/>
    <property type="evidence" value="ECO:0007669"/>
    <property type="project" value="TreeGrafter"/>
</dbReference>
<name>A0A6A3CQ15_HIBSY</name>
<feature type="domain" description="Protein kinase" evidence="3">
    <location>
        <begin position="1"/>
        <end position="138"/>
    </location>
</feature>
<organism evidence="4 5">
    <name type="scientific">Hibiscus syriacus</name>
    <name type="common">Rose of Sharon</name>
    <dbReference type="NCBI Taxonomy" id="106335"/>
    <lineage>
        <taxon>Eukaryota</taxon>
        <taxon>Viridiplantae</taxon>
        <taxon>Streptophyta</taxon>
        <taxon>Embryophyta</taxon>
        <taxon>Tracheophyta</taxon>
        <taxon>Spermatophyta</taxon>
        <taxon>Magnoliopsida</taxon>
        <taxon>eudicotyledons</taxon>
        <taxon>Gunneridae</taxon>
        <taxon>Pentapetalae</taxon>
        <taxon>rosids</taxon>
        <taxon>malvids</taxon>
        <taxon>Malvales</taxon>
        <taxon>Malvaceae</taxon>
        <taxon>Malvoideae</taxon>
        <taxon>Hibiscus</taxon>
    </lineage>
</organism>
<evidence type="ECO:0000313" key="4">
    <source>
        <dbReference type="EMBL" id="KAE8730717.1"/>
    </source>
</evidence>
<dbReference type="GO" id="GO:0004672">
    <property type="term" value="F:protein kinase activity"/>
    <property type="evidence" value="ECO:0007669"/>
    <property type="project" value="InterPro"/>
</dbReference>
<dbReference type="EMBL" id="VEPZ02000203">
    <property type="protein sequence ID" value="KAE8730717.1"/>
    <property type="molecule type" value="Genomic_DNA"/>
</dbReference>
<accession>A0A6A3CQ15</accession>
<dbReference type="Pfam" id="PF00069">
    <property type="entry name" value="Pkinase"/>
    <property type="match status" value="1"/>
</dbReference>
<dbReference type="PANTHER" id="PTHR27001">
    <property type="entry name" value="OS01G0253100 PROTEIN"/>
    <property type="match status" value="1"/>
</dbReference>
<keyword evidence="5" id="KW-1185">Reference proteome</keyword>
<dbReference type="GO" id="GO:0005524">
    <property type="term" value="F:ATP binding"/>
    <property type="evidence" value="ECO:0007669"/>
    <property type="project" value="UniProtKB-KW"/>
</dbReference>
<protein>
    <recommendedName>
        <fullName evidence="3">Protein kinase domain-containing protein</fullName>
    </recommendedName>
</protein>
<evidence type="ECO:0000259" key="3">
    <source>
        <dbReference type="PROSITE" id="PS50011"/>
    </source>
</evidence>
<dbReference type="InterPro" id="IPR000719">
    <property type="entry name" value="Prot_kinase_dom"/>
</dbReference>